<dbReference type="GeneID" id="22895079"/>
<accession>G1XHV2</accession>
<name>G1XHV2_ARTOA</name>
<dbReference type="OrthoDB" id="4227485at2759"/>
<dbReference type="HOGENOM" id="CLU_004286_3_0_1"/>
<dbReference type="Pfam" id="PF12520">
    <property type="entry name" value="DUF3723"/>
    <property type="match status" value="1"/>
</dbReference>
<dbReference type="RefSeq" id="XP_011124064.1">
    <property type="nucleotide sequence ID" value="XM_011125762.1"/>
</dbReference>
<dbReference type="AlphaFoldDB" id="G1XHV2"/>
<proteinExistence type="predicted"/>
<gene>
    <name evidence="1" type="ORF">AOL_s00091g4</name>
</gene>
<dbReference type="STRING" id="756982.G1XHV2"/>
<sequence>MENQYSYIKHLFIVTVKVRFAALNFQPPDNGHRSIDKRNVKRLLGIYRLEGCHREDPANKISAFAPYESELSNDVVLRCRESHEIPLIEFPSRSIDCIYGHHRILAAQEFFPATEQWWVVDLYRSHPHSFGVKLRKHFQNEYSNALNISDGEIYRNLRLQMIGGDKKEEDRWWARLSKSKRRDVKALISRQSLCQAFDSVLSLPGLWAGLQFGVLQRILRLNCDEEIVEYIGKIRTVWEGLLNHSPTSIAALDSESVQSLELRAPGIVAEDNSYVQRAMDNGELFYMIKDIAIRRAIKTGLLKFCGILPSLRTLFEDTKYLDACVRGMRLLVQPKKGLTIRKALELAFIPDQGPALLQVDQNQVLATDLPSNRSRFLYAYQQLWLFNMRHFPDLSGIEPRKENGRPKPIPKPSNIIVVYQLKRLAAKLGFQNSIILQTEQQDPLHQCVQELLHKVWPQDATDSMSQLENSIISLLHKYTPVSATGHVRKVCDESIERRCGRPYELAHLYDSRYTFDPDFFLSSHGDVLTSLEVKKHFFCYFFSDRGLNINRPESIYSSNHVLSAYARSWSDSTCMAGVRNTEEDNLEGRHVVASTEGNFVRGEHTASASEIELADQIIDDYQALGDTGTTFGPLLGTYLQRIMASSYLMNKCEPFKSVITIHLVGASAPIFLERF</sequence>
<dbReference type="InterPro" id="IPR022198">
    <property type="entry name" value="DUF3723"/>
</dbReference>
<comment type="caution">
    <text evidence="1">The sequence shown here is derived from an EMBL/GenBank/DDBJ whole genome shotgun (WGS) entry which is preliminary data.</text>
</comment>
<dbReference type="OMA" id="NKFFEGF"/>
<protein>
    <submittedName>
        <fullName evidence="1">Uncharacterized protein</fullName>
    </submittedName>
</protein>
<evidence type="ECO:0000313" key="2">
    <source>
        <dbReference type="Proteomes" id="UP000008784"/>
    </source>
</evidence>
<dbReference type="Proteomes" id="UP000008784">
    <property type="component" value="Unassembled WGS sequence"/>
</dbReference>
<dbReference type="EMBL" id="ADOT01000163">
    <property type="protein sequence ID" value="EGX47260.1"/>
    <property type="molecule type" value="Genomic_DNA"/>
</dbReference>
<keyword evidence="2" id="KW-1185">Reference proteome</keyword>
<dbReference type="InParanoid" id="G1XHV2"/>
<reference evidence="1 2" key="1">
    <citation type="journal article" date="2011" name="PLoS Pathog.">
        <title>Genomic and proteomic analyses of the fungus Arthrobotrys oligospora provide insights into nematode-trap formation.</title>
        <authorList>
            <person name="Yang J."/>
            <person name="Wang L."/>
            <person name="Ji X."/>
            <person name="Feng Y."/>
            <person name="Li X."/>
            <person name="Zou C."/>
            <person name="Xu J."/>
            <person name="Ren Y."/>
            <person name="Mi Q."/>
            <person name="Wu J."/>
            <person name="Liu S."/>
            <person name="Liu Y."/>
            <person name="Huang X."/>
            <person name="Wang H."/>
            <person name="Niu X."/>
            <person name="Li J."/>
            <person name="Liang L."/>
            <person name="Luo Y."/>
            <person name="Ji K."/>
            <person name="Zhou W."/>
            <person name="Yu Z."/>
            <person name="Li G."/>
            <person name="Liu Y."/>
            <person name="Li L."/>
            <person name="Qiao M."/>
            <person name="Feng L."/>
            <person name="Zhang K.-Q."/>
        </authorList>
    </citation>
    <scope>NUCLEOTIDE SEQUENCE [LARGE SCALE GENOMIC DNA]</scope>
    <source>
        <strain evidence="2">ATCC 24927 / CBS 115.81 / DSM 1491</strain>
    </source>
</reference>
<dbReference type="eggNOG" id="ENOG502S0KD">
    <property type="taxonomic scope" value="Eukaryota"/>
</dbReference>
<organism evidence="1 2">
    <name type="scientific">Arthrobotrys oligospora (strain ATCC 24927 / CBS 115.81 / DSM 1491)</name>
    <name type="common">Nematode-trapping fungus</name>
    <name type="synonym">Didymozoophaga oligospora</name>
    <dbReference type="NCBI Taxonomy" id="756982"/>
    <lineage>
        <taxon>Eukaryota</taxon>
        <taxon>Fungi</taxon>
        <taxon>Dikarya</taxon>
        <taxon>Ascomycota</taxon>
        <taxon>Pezizomycotina</taxon>
        <taxon>Orbiliomycetes</taxon>
        <taxon>Orbiliales</taxon>
        <taxon>Orbiliaceae</taxon>
        <taxon>Orbilia</taxon>
        <taxon>Orbilia oligospora</taxon>
    </lineage>
</organism>
<evidence type="ECO:0000313" key="1">
    <source>
        <dbReference type="EMBL" id="EGX47260.1"/>
    </source>
</evidence>